<dbReference type="PANTHER" id="PTHR31752:SF44">
    <property type="entry name" value="AUXIN EFFLUX CARRIER COMPONENT"/>
    <property type="match status" value="1"/>
</dbReference>
<comment type="similarity">
    <text evidence="2 8">Belongs to the auxin efflux carrier (TC 2.A.69.1) family.</text>
</comment>
<evidence type="ECO:0000256" key="3">
    <source>
        <dbReference type="ARBA" id="ARBA00022448"/>
    </source>
</evidence>
<dbReference type="AlphaFoldDB" id="A0A6N2MD08"/>
<dbReference type="InterPro" id="IPR051107">
    <property type="entry name" value="Auxin_Efflux_Carrier"/>
</dbReference>
<evidence type="ECO:0000256" key="7">
    <source>
        <dbReference type="ARBA" id="ARBA00023294"/>
    </source>
</evidence>
<feature type="transmembrane region" description="Helical" evidence="8">
    <location>
        <begin position="69"/>
        <end position="89"/>
    </location>
</feature>
<dbReference type="GO" id="GO:0005886">
    <property type="term" value="C:plasma membrane"/>
    <property type="evidence" value="ECO:0007669"/>
    <property type="project" value="TreeGrafter"/>
</dbReference>
<dbReference type="EMBL" id="CAADRP010001730">
    <property type="protein sequence ID" value="VFU50413.1"/>
    <property type="molecule type" value="Genomic_DNA"/>
</dbReference>
<accession>A0A6N2MD08</accession>
<name>A0A6N2MD08_SALVM</name>
<dbReference type="GO" id="GO:0009734">
    <property type="term" value="P:auxin-activated signaling pathway"/>
    <property type="evidence" value="ECO:0007669"/>
    <property type="project" value="UniProtKB-UniRule"/>
</dbReference>
<feature type="transmembrane region" description="Helical" evidence="8">
    <location>
        <begin position="6"/>
        <end position="25"/>
    </location>
</feature>
<organism evidence="9">
    <name type="scientific">Salix viminalis</name>
    <name type="common">Common osier</name>
    <name type="synonym">Basket willow</name>
    <dbReference type="NCBI Taxonomy" id="40686"/>
    <lineage>
        <taxon>Eukaryota</taxon>
        <taxon>Viridiplantae</taxon>
        <taxon>Streptophyta</taxon>
        <taxon>Embryophyta</taxon>
        <taxon>Tracheophyta</taxon>
        <taxon>Spermatophyta</taxon>
        <taxon>Magnoliopsida</taxon>
        <taxon>eudicotyledons</taxon>
        <taxon>Gunneridae</taxon>
        <taxon>Pentapetalae</taxon>
        <taxon>rosids</taxon>
        <taxon>fabids</taxon>
        <taxon>Malpighiales</taxon>
        <taxon>Salicaceae</taxon>
        <taxon>Saliceae</taxon>
        <taxon>Salix</taxon>
    </lineage>
</organism>
<dbReference type="GO" id="GO:0005783">
    <property type="term" value="C:endoplasmic reticulum"/>
    <property type="evidence" value="ECO:0007669"/>
    <property type="project" value="TreeGrafter"/>
</dbReference>
<feature type="transmembrane region" description="Helical" evidence="8">
    <location>
        <begin position="331"/>
        <end position="350"/>
    </location>
</feature>
<dbReference type="GO" id="GO:0009926">
    <property type="term" value="P:auxin polar transport"/>
    <property type="evidence" value="ECO:0007669"/>
    <property type="project" value="TreeGrafter"/>
</dbReference>
<protein>
    <recommendedName>
        <fullName evidence="8">Auxin efflux carrier component</fullName>
    </recommendedName>
</protein>
<feature type="transmembrane region" description="Helical" evidence="8">
    <location>
        <begin position="132"/>
        <end position="152"/>
    </location>
</feature>
<keyword evidence="4 8" id="KW-0812">Transmembrane</keyword>
<dbReference type="InterPro" id="IPR004776">
    <property type="entry name" value="Mem_transp_PIN-like"/>
</dbReference>
<keyword evidence="6 8" id="KW-0472">Membrane</keyword>
<evidence type="ECO:0000256" key="6">
    <source>
        <dbReference type="ARBA" id="ARBA00023136"/>
    </source>
</evidence>
<evidence type="ECO:0000256" key="8">
    <source>
        <dbReference type="RuleBase" id="RU362108"/>
    </source>
</evidence>
<comment type="subcellular location">
    <subcellularLocation>
        <location evidence="1 8">Membrane</location>
        <topology evidence="1 8">Multi-pass membrane protein</topology>
    </subcellularLocation>
</comment>
<feature type="transmembrane region" description="Helical" evidence="8">
    <location>
        <begin position="362"/>
        <end position="386"/>
    </location>
</feature>
<keyword evidence="7 8" id="KW-0927">Auxin signaling pathway</keyword>
<proteinExistence type="inferred from homology"/>
<evidence type="ECO:0000256" key="4">
    <source>
        <dbReference type="ARBA" id="ARBA00022692"/>
    </source>
</evidence>
<feature type="transmembrane region" description="Helical" evidence="8">
    <location>
        <begin position="101"/>
        <end position="120"/>
    </location>
</feature>
<feature type="transmembrane region" description="Helical" evidence="8">
    <location>
        <begin position="302"/>
        <end position="319"/>
    </location>
</feature>
<comment type="caution">
    <text evidence="8">Lacks conserved residue(s) required for the propagation of feature annotation.</text>
</comment>
<dbReference type="PANTHER" id="PTHR31752">
    <property type="entry name" value="AUXIN EFFLUX CARRIER COMPONENT 1B-RELATED"/>
    <property type="match status" value="1"/>
</dbReference>
<comment type="function">
    <text evidence="8">May act as a component of the auxin efflux carrier.</text>
</comment>
<evidence type="ECO:0000256" key="2">
    <source>
        <dbReference type="ARBA" id="ARBA00009177"/>
    </source>
</evidence>
<dbReference type="InterPro" id="IPR014024">
    <property type="entry name" value="Auxin_eff_plant"/>
</dbReference>
<sequence>MISIGDLYGVLCAVVPLYVTMFLAYASVKWWNIFTPDQCSGINRFVAYFAVPLLSMEFISRINPYKMDLLFMAADGISKVLILLVLLCWANFSRRGSLEWAITLFSLSTLPNTLVMGIPLLKSMYGDDKEDLMIQVVVLQCIIWYTLLLFLFEFREARLAILKSFNGSSSSSSRFSNSERSKGSFSGGGEVLGSCGNNADAIVNAVVSAPANQEITENVSTKVAPDPRRFRSMAAAAVDGDGFCEQSVQVLRKEEGKKRGLEPDKTESIESNTAAKSSLSSAMILQILKTVCQKLVRNPNSYASLIGLSWALVSCRYGIIKPQIVDNSVTILSKAGLGMAMFSLGLFMALQPRIIACGNRMAVYGMLARFLAGPAVMAVASIGVGLRGTVLKLSIVQAALPQGIVPFVFAREYDLHPDGDIWNDSVSANHNTLLHLSWPLIKIMARIHTSCHRNTATTFSFKHDLHSGFSSIMVIDPQRMRLQNHNCSNEDEATPCKVSTASVN</sequence>
<evidence type="ECO:0000313" key="9">
    <source>
        <dbReference type="EMBL" id="VFU50413.1"/>
    </source>
</evidence>
<keyword evidence="5 8" id="KW-1133">Transmembrane helix</keyword>
<dbReference type="Pfam" id="PF03547">
    <property type="entry name" value="Mem_trans"/>
    <property type="match status" value="1"/>
</dbReference>
<gene>
    <name evidence="9" type="ORF">SVIM_LOCUS336062</name>
</gene>
<reference evidence="9" key="1">
    <citation type="submission" date="2019-03" db="EMBL/GenBank/DDBJ databases">
        <authorList>
            <person name="Mank J."/>
            <person name="Almeida P."/>
        </authorList>
    </citation>
    <scope>NUCLEOTIDE SEQUENCE</scope>
    <source>
        <strain evidence="9">78183</strain>
    </source>
</reference>
<evidence type="ECO:0000256" key="5">
    <source>
        <dbReference type="ARBA" id="ARBA00022989"/>
    </source>
</evidence>
<keyword evidence="3 8" id="KW-0813">Transport</keyword>
<dbReference type="NCBIfam" id="TIGR00946">
    <property type="entry name" value="2a69"/>
    <property type="match status" value="1"/>
</dbReference>
<dbReference type="GO" id="GO:0010329">
    <property type="term" value="F:auxin efflux transmembrane transporter activity"/>
    <property type="evidence" value="ECO:0007669"/>
    <property type="project" value="TreeGrafter"/>
</dbReference>
<evidence type="ECO:0000256" key="1">
    <source>
        <dbReference type="ARBA" id="ARBA00004141"/>
    </source>
</evidence>